<reference evidence="2" key="1">
    <citation type="submission" date="2020-02" db="EMBL/GenBank/DDBJ databases">
        <authorList>
            <person name="Meier V. D."/>
        </authorList>
    </citation>
    <scope>NUCLEOTIDE SEQUENCE</scope>
    <source>
        <strain evidence="2">AVDCRST_MAG89</strain>
    </source>
</reference>
<proteinExistence type="predicted"/>
<dbReference type="GO" id="GO:0005975">
    <property type="term" value="P:carbohydrate metabolic process"/>
    <property type="evidence" value="ECO:0007669"/>
    <property type="project" value="InterPro"/>
</dbReference>
<keyword evidence="1" id="KW-0479">Metal-binding</keyword>
<dbReference type="SUPFAM" id="SSF158745">
    <property type="entry name" value="LanC-like"/>
    <property type="match status" value="1"/>
</dbReference>
<evidence type="ECO:0000313" key="2">
    <source>
        <dbReference type="EMBL" id="CAA9375646.1"/>
    </source>
</evidence>
<dbReference type="PRINTS" id="PR01950">
    <property type="entry name" value="LANCSUPER"/>
</dbReference>
<dbReference type="EC" id="3.6.3.5" evidence="2"/>
<dbReference type="GO" id="GO:0046872">
    <property type="term" value="F:metal ion binding"/>
    <property type="evidence" value="ECO:0007669"/>
    <property type="project" value="UniProtKB-KW"/>
</dbReference>
<feature type="binding site" evidence="1">
    <location>
        <position position="353"/>
    </location>
    <ligand>
        <name>Zn(2+)</name>
        <dbReference type="ChEBI" id="CHEBI:29105"/>
    </ligand>
</feature>
<dbReference type="EC" id="3.6.3.4" evidence="2"/>
<dbReference type="InterPro" id="IPR012341">
    <property type="entry name" value="6hp_glycosidase-like_sf"/>
</dbReference>
<protein>
    <submittedName>
        <fullName evidence="2">Lead, cadmium, zinc and mercury transporting ATPase Copper-translocating P-type ATPase</fullName>
        <ecNumber evidence="2">3.6.3.3</ecNumber>
        <ecNumber evidence="2">3.6.3.4</ecNumber>
        <ecNumber evidence="2">3.6.3.5</ecNumber>
    </submittedName>
</protein>
<dbReference type="PANTHER" id="PTHR12736:SF7">
    <property type="entry name" value="LANC-LIKE PROTEIN 3"/>
    <property type="match status" value="1"/>
</dbReference>
<name>A0A6J4N1V4_9BACT</name>
<keyword evidence="1" id="KW-0862">Zinc</keyword>
<keyword evidence="2" id="KW-0378">Hydrolase</keyword>
<feature type="binding site" evidence="1">
    <location>
        <position position="354"/>
    </location>
    <ligand>
        <name>Zn(2+)</name>
        <dbReference type="ChEBI" id="CHEBI:29105"/>
    </ligand>
</feature>
<dbReference type="PRINTS" id="PR01955">
    <property type="entry name" value="LANCFRANKIA"/>
</dbReference>
<organism evidence="2">
    <name type="scientific">uncultured Gemmatimonadota bacterium</name>
    <dbReference type="NCBI Taxonomy" id="203437"/>
    <lineage>
        <taxon>Bacteria</taxon>
        <taxon>Pseudomonadati</taxon>
        <taxon>Gemmatimonadota</taxon>
        <taxon>environmental samples</taxon>
    </lineage>
</organism>
<gene>
    <name evidence="2" type="ORF">AVDCRST_MAG89-4975</name>
</gene>
<feature type="binding site" evidence="1">
    <location>
        <position position="305"/>
    </location>
    <ligand>
        <name>Zn(2+)</name>
        <dbReference type="ChEBI" id="CHEBI:29105"/>
    </ligand>
</feature>
<accession>A0A6J4N1V4</accession>
<dbReference type="EMBL" id="CADCTV010001051">
    <property type="protein sequence ID" value="CAA9375646.1"/>
    <property type="molecule type" value="Genomic_DNA"/>
</dbReference>
<dbReference type="GO" id="GO:0005886">
    <property type="term" value="C:plasma membrane"/>
    <property type="evidence" value="ECO:0007669"/>
    <property type="project" value="TreeGrafter"/>
</dbReference>
<evidence type="ECO:0000256" key="1">
    <source>
        <dbReference type="PIRSR" id="PIRSR607822-1"/>
    </source>
</evidence>
<sequence length="681" mass="72781">MDTQLRTDEPRTEALMQAALAIGRRLVDGARWTDDACTWHVMQPDRANPGSRRAVPTPATGTVYEGTAGIALYLSELHAVTGDAGVARTALGAVRFALRQGMSLPDTSFGYHSGRVGIAYAAARTGELLGHPELYAQAEDLLRPLAGNESRDVGLDVIAGAGGAIPALLQLARYVDAEMALGIARRLGDHLVATATREPEGWSWSTMRSSAVRNLNGYAHGAAGIGHGLLELYAATGDGRYRYAAEQAFVYERAFFNPQHNNWPDLRNTELGEFQYEGRLDELRDLLRSGGGLEPQHTRYMSAWCHGAPGIGLSRLRAWQLLGDPLYRDEVLAACANTAATVTGHGLSNYSLCHGRGGNAETLMEAARVLGDEMLRSPALESAYAGIELHEGADGSPWPCGTLGAVSDPGLLLGEAGIGHFLLRLAHPGVPSVLVLGAPDASASREGTAGEEGWRSEQASSVAAHFGGTLAAFRAMGVDVDLPLAPMGPAPRTSDVVAVYEALAARVRNEADSALRERLEDAFAVDRARYELARSVTDFTTEYLDGLARLPAAEVDLRDGRVELSPRARVVSTRWDWAARAQAEAGGPPQDEDEDEAHWLVQFSGGRSAARPLSPFAAVILETVREPATVDELIDTVSAAVSGGDGEVNREWLEDRVLQQLNQAYRAGFVTLARDLVGAAR</sequence>
<dbReference type="Gene3D" id="1.50.10.10">
    <property type="match status" value="1"/>
</dbReference>
<dbReference type="GO" id="GO:0016787">
    <property type="term" value="F:hydrolase activity"/>
    <property type="evidence" value="ECO:0007669"/>
    <property type="project" value="UniProtKB-KW"/>
</dbReference>
<dbReference type="PANTHER" id="PTHR12736">
    <property type="entry name" value="LANC-LIKE PROTEIN"/>
    <property type="match status" value="1"/>
</dbReference>
<dbReference type="SMART" id="SM01260">
    <property type="entry name" value="LANC_like"/>
    <property type="match status" value="1"/>
</dbReference>
<dbReference type="GO" id="GO:0031179">
    <property type="term" value="P:peptide modification"/>
    <property type="evidence" value="ECO:0007669"/>
    <property type="project" value="InterPro"/>
</dbReference>
<dbReference type="EC" id="3.6.3.3" evidence="2"/>
<dbReference type="Pfam" id="PF05147">
    <property type="entry name" value="LANC_like"/>
    <property type="match status" value="1"/>
</dbReference>
<dbReference type="AlphaFoldDB" id="A0A6J4N1V4"/>
<dbReference type="InterPro" id="IPR007822">
    <property type="entry name" value="LANC-like"/>
</dbReference>